<dbReference type="InterPro" id="IPR051908">
    <property type="entry name" value="Ribosomal_N-acetyltransferase"/>
</dbReference>
<evidence type="ECO:0000259" key="1">
    <source>
        <dbReference type="PROSITE" id="PS51186"/>
    </source>
</evidence>
<accession>A0A1S7UND8</accession>
<evidence type="ECO:0000313" key="2">
    <source>
        <dbReference type="EMBL" id="GAP84589.1"/>
    </source>
</evidence>
<dbReference type="Pfam" id="PF13302">
    <property type="entry name" value="Acetyltransf_3"/>
    <property type="match status" value="1"/>
</dbReference>
<evidence type="ECO:0000313" key="3">
    <source>
        <dbReference type="Proteomes" id="UP000054516"/>
    </source>
</evidence>
<keyword evidence="2" id="KW-0808">Transferase</keyword>
<reference evidence="2" key="1">
    <citation type="submission" date="2016-03" db="EMBL/GenBank/DDBJ databases">
        <title>Draft genome sequence of Rosellinia necatrix.</title>
        <authorList>
            <person name="Kanematsu S."/>
        </authorList>
    </citation>
    <scope>NUCLEOTIDE SEQUENCE [LARGE SCALE GENOMIC DNA]</scope>
    <source>
        <strain evidence="2">W97</strain>
    </source>
</reference>
<dbReference type="OrthoDB" id="41238at2759"/>
<dbReference type="OMA" id="FGAPMQR"/>
<dbReference type="PANTHER" id="PTHR43441:SF2">
    <property type="entry name" value="FAMILY ACETYLTRANSFERASE, PUTATIVE (AFU_ORTHOLOGUE AFUA_7G00850)-RELATED"/>
    <property type="match status" value="1"/>
</dbReference>
<feature type="domain" description="N-acetyltransferase" evidence="1">
    <location>
        <begin position="60"/>
        <end position="196"/>
    </location>
</feature>
<dbReference type="SUPFAM" id="SSF55729">
    <property type="entry name" value="Acyl-CoA N-acyltransferases (Nat)"/>
    <property type="match status" value="1"/>
</dbReference>
<dbReference type="Gene3D" id="3.40.630.30">
    <property type="match status" value="1"/>
</dbReference>
<proteinExistence type="predicted"/>
<name>A0A1S7UND8_ROSNE</name>
<dbReference type="EMBL" id="DF977456">
    <property type="protein sequence ID" value="GAP84589.1"/>
    <property type="molecule type" value="Genomic_DNA"/>
</dbReference>
<dbReference type="FunFam" id="3.40.630.30:FF:000047">
    <property type="entry name" value="Acetyltransferase, GNAT family"/>
    <property type="match status" value="1"/>
</dbReference>
<sequence>MTSHQPRPLGEPVEFIRPAIFPSQDTKLSGQHVTLVGLTVEHLKTFYANLAGDGNAYLWDYMSDGPFEDVNGLYEMLQPAVVSEDTIAYAIIPTGQPIAADGADNVVGCASYMRVDLGNRTAETGVLYSPKLQRTPAATEAMYLMARHAFEDLGYRRYEWKCDSLNAASRRTALRFGFSFEGVFRKHMIVKGKNRDTAWFAMVDEDWPDVKGALQKWLDPSNFDQSGLQRNRLEDFRKK</sequence>
<dbReference type="AlphaFoldDB" id="A0A1S7UND8"/>
<protein>
    <submittedName>
        <fullName evidence="2">Putative GNAT family acetyltransferase</fullName>
    </submittedName>
</protein>
<dbReference type="Proteomes" id="UP000054516">
    <property type="component" value="Unassembled WGS sequence"/>
</dbReference>
<dbReference type="InterPro" id="IPR016181">
    <property type="entry name" value="Acyl_CoA_acyltransferase"/>
</dbReference>
<organism evidence="2">
    <name type="scientific">Rosellinia necatrix</name>
    <name type="common">White root-rot fungus</name>
    <dbReference type="NCBI Taxonomy" id="77044"/>
    <lineage>
        <taxon>Eukaryota</taxon>
        <taxon>Fungi</taxon>
        <taxon>Dikarya</taxon>
        <taxon>Ascomycota</taxon>
        <taxon>Pezizomycotina</taxon>
        <taxon>Sordariomycetes</taxon>
        <taxon>Xylariomycetidae</taxon>
        <taxon>Xylariales</taxon>
        <taxon>Xylariaceae</taxon>
        <taxon>Rosellinia</taxon>
    </lineage>
</organism>
<keyword evidence="3" id="KW-1185">Reference proteome</keyword>
<dbReference type="PROSITE" id="PS51186">
    <property type="entry name" value="GNAT"/>
    <property type="match status" value="1"/>
</dbReference>
<dbReference type="GO" id="GO:1990189">
    <property type="term" value="F:protein N-terminal-serine acetyltransferase activity"/>
    <property type="evidence" value="ECO:0007669"/>
    <property type="project" value="TreeGrafter"/>
</dbReference>
<dbReference type="PANTHER" id="PTHR43441">
    <property type="entry name" value="RIBOSOMAL-PROTEIN-SERINE ACETYLTRANSFERASE"/>
    <property type="match status" value="1"/>
</dbReference>
<dbReference type="InterPro" id="IPR000182">
    <property type="entry name" value="GNAT_dom"/>
</dbReference>
<gene>
    <name evidence="2" type="ORF">SAMD00023353_1101180</name>
</gene>
<dbReference type="GO" id="GO:0008999">
    <property type="term" value="F:protein-N-terminal-alanine acetyltransferase activity"/>
    <property type="evidence" value="ECO:0007669"/>
    <property type="project" value="TreeGrafter"/>
</dbReference>